<name>A0A5J6TFJ9_9CAUD</name>
<accession>A0A5J6TFJ9</accession>
<reference evidence="1 2" key="1">
    <citation type="submission" date="2019-05" db="EMBL/GenBank/DDBJ databases">
        <title>Whole genome sequence analysis of broad host range Salmonella enterica bacteriophages.</title>
        <authorList>
            <person name="Bhandare S.G."/>
            <person name="Colavecchio A."/>
            <person name="Emond-Rheault J.-G."/>
            <person name="Hamel J."/>
            <person name="Kukavica-Ibrulj I."/>
            <person name="Boyle B."/>
            <person name="Levesque R.C."/>
            <person name="Goodridge L."/>
        </authorList>
    </citation>
    <scope>NUCLEOTIDE SEQUENCE [LARGE SCALE GENOMIC DNA]</scope>
</reference>
<sequence length="32" mass="3618">MFLTSLSKCESFSLCDSFVFNSVNDNHSHSSF</sequence>
<dbReference type="Proteomes" id="UP000327387">
    <property type="component" value="Segment"/>
</dbReference>
<dbReference type="RefSeq" id="YP_011651716.1">
    <property type="nucleotide sequence ID" value="NC_101270.1"/>
</dbReference>
<keyword evidence="2" id="KW-1185">Reference proteome</keyword>
<organism evidence="1 2">
    <name type="scientific">Salmonella phage vB_SenS_SB10</name>
    <dbReference type="NCBI Taxonomy" id="2591134"/>
    <lineage>
        <taxon>Viruses</taxon>
        <taxon>Duplodnaviria</taxon>
        <taxon>Heunggongvirae</taxon>
        <taxon>Uroviricota</taxon>
        <taxon>Caudoviricetes</taxon>
        <taxon>Demerecviridae</taxon>
        <taxon>Markadamsvirinae</taxon>
        <taxon>Epseptimavirus</taxon>
        <taxon>Epseptimavirus SB10</taxon>
        <taxon>Epseptimavirus fuchur</taxon>
    </lineage>
</organism>
<evidence type="ECO:0000313" key="1">
    <source>
        <dbReference type="EMBL" id="QFG07502.1"/>
    </source>
</evidence>
<dbReference type="EMBL" id="MK947458">
    <property type="protein sequence ID" value="QFG07502.1"/>
    <property type="molecule type" value="Genomic_DNA"/>
</dbReference>
<evidence type="ECO:0000313" key="2">
    <source>
        <dbReference type="Proteomes" id="UP000327387"/>
    </source>
</evidence>
<proteinExistence type="predicted"/>
<protein>
    <submittedName>
        <fullName evidence="1">Uncharacterized protein</fullName>
    </submittedName>
</protein>